<evidence type="ECO:0000313" key="9">
    <source>
        <dbReference type="Proteomes" id="UP000295484"/>
    </source>
</evidence>
<feature type="binding site" evidence="5">
    <location>
        <begin position="77"/>
        <end position="79"/>
    </location>
    <ligand>
        <name>substrate</name>
    </ligand>
</feature>
<dbReference type="PANTHER" id="PTHR16557">
    <property type="entry name" value="ALKYLATED DNA REPAIR PROTEIN ALKB-RELATED"/>
    <property type="match status" value="1"/>
</dbReference>
<feature type="binding site" evidence="6">
    <location>
        <position position="127"/>
    </location>
    <ligand>
        <name>Fe cation</name>
        <dbReference type="ChEBI" id="CHEBI:24875"/>
        <note>catalytic</note>
    </ligand>
</feature>
<dbReference type="GO" id="GO:0035513">
    <property type="term" value="P:oxidative RNA demethylation"/>
    <property type="evidence" value="ECO:0007669"/>
    <property type="project" value="TreeGrafter"/>
</dbReference>
<dbReference type="Proteomes" id="UP000295484">
    <property type="component" value="Unassembled WGS sequence"/>
</dbReference>
<dbReference type="GO" id="GO:0032259">
    <property type="term" value="P:methylation"/>
    <property type="evidence" value="ECO:0007669"/>
    <property type="project" value="UniProtKB-KW"/>
</dbReference>
<dbReference type="GO" id="GO:0008168">
    <property type="term" value="F:methyltransferase activity"/>
    <property type="evidence" value="ECO:0007669"/>
    <property type="project" value="UniProtKB-KW"/>
</dbReference>
<evidence type="ECO:0000256" key="4">
    <source>
        <dbReference type="ARBA" id="ARBA00023004"/>
    </source>
</evidence>
<feature type="domain" description="Fe2OG dioxygenase" evidence="7">
    <location>
        <begin position="109"/>
        <end position="210"/>
    </location>
</feature>
<keyword evidence="4 6" id="KW-0408">Iron</keyword>
<feature type="binding site" evidence="5">
    <location>
        <position position="157"/>
    </location>
    <ligand>
        <name>substrate</name>
    </ligand>
</feature>
<dbReference type="GO" id="GO:0008198">
    <property type="term" value="F:ferrous iron binding"/>
    <property type="evidence" value="ECO:0007669"/>
    <property type="project" value="TreeGrafter"/>
</dbReference>
<feature type="binding site" evidence="6">
    <location>
        <position position="129"/>
    </location>
    <ligand>
        <name>Fe cation</name>
        <dbReference type="ChEBI" id="CHEBI:24875"/>
        <note>catalytic</note>
    </ligand>
</feature>
<dbReference type="InterPro" id="IPR037151">
    <property type="entry name" value="AlkB-like_sf"/>
</dbReference>
<dbReference type="PROSITE" id="PS51471">
    <property type="entry name" value="FE2OG_OXY"/>
    <property type="match status" value="1"/>
</dbReference>
<feature type="binding site" evidence="5">
    <location>
        <begin position="201"/>
        <end position="207"/>
    </location>
    <ligand>
        <name>2-oxoglutarate</name>
        <dbReference type="ChEBI" id="CHEBI:16810"/>
    </ligand>
</feature>
<evidence type="ECO:0000256" key="1">
    <source>
        <dbReference type="ARBA" id="ARBA00022723"/>
    </source>
</evidence>
<dbReference type="Gene3D" id="2.60.120.590">
    <property type="entry name" value="Alpha-ketoglutarate-dependent dioxygenase AlkB-like"/>
    <property type="match status" value="1"/>
</dbReference>
<keyword evidence="8" id="KW-0489">Methyltransferase</keyword>
<keyword evidence="8" id="KW-0808">Transferase</keyword>
<dbReference type="RefSeq" id="WP_113670695.1">
    <property type="nucleotide sequence ID" value="NZ_SOEB01000004.1"/>
</dbReference>
<dbReference type="GO" id="GO:0035515">
    <property type="term" value="F:oxidative RNA demethylase activity"/>
    <property type="evidence" value="ECO:0007669"/>
    <property type="project" value="TreeGrafter"/>
</dbReference>
<evidence type="ECO:0000313" key="8">
    <source>
        <dbReference type="EMBL" id="TDX32032.1"/>
    </source>
</evidence>
<accession>A0A4R8G766</accession>
<comment type="caution">
    <text evidence="8">The sequence shown here is derived from an EMBL/GenBank/DDBJ whole genome shotgun (WGS) entry which is preliminary data.</text>
</comment>
<dbReference type="GO" id="GO:0005737">
    <property type="term" value="C:cytoplasm"/>
    <property type="evidence" value="ECO:0007669"/>
    <property type="project" value="TreeGrafter"/>
</dbReference>
<evidence type="ECO:0000259" key="7">
    <source>
        <dbReference type="PROSITE" id="PS51471"/>
    </source>
</evidence>
<evidence type="ECO:0000256" key="3">
    <source>
        <dbReference type="ARBA" id="ARBA00023002"/>
    </source>
</evidence>
<name>A0A4R8G766_9RHOB</name>
<evidence type="ECO:0000256" key="6">
    <source>
        <dbReference type="PIRSR" id="PIRSR604574-2"/>
    </source>
</evidence>
<dbReference type="PANTHER" id="PTHR16557:SF2">
    <property type="entry name" value="NUCLEIC ACID DIOXYGENASE ALKBH1"/>
    <property type="match status" value="1"/>
</dbReference>
<dbReference type="SUPFAM" id="SSF51197">
    <property type="entry name" value="Clavaminate synthase-like"/>
    <property type="match status" value="1"/>
</dbReference>
<gene>
    <name evidence="8" type="ORF">EV657_104231</name>
</gene>
<evidence type="ECO:0000256" key="2">
    <source>
        <dbReference type="ARBA" id="ARBA00022964"/>
    </source>
</evidence>
<protein>
    <submittedName>
        <fullName evidence="8">Alkylated DNA repair protein (DNA oxidative demethylase)</fullName>
    </submittedName>
</protein>
<dbReference type="InterPro" id="IPR004574">
    <property type="entry name" value="Alkb"/>
</dbReference>
<keyword evidence="1 6" id="KW-0479">Metal-binding</keyword>
<keyword evidence="2" id="KW-0223">Dioxygenase</keyword>
<dbReference type="Pfam" id="PF13532">
    <property type="entry name" value="2OG-FeII_Oxy_2"/>
    <property type="match status" value="1"/>
</dbReference>
<feature type="binding site" evidence="5">
    <location>
        <position position="131"/>
    </location>
    <ligand>
        <name>substrate</name>
    </ligand>
</feature>
<feature type="binding site" evidence="5">
    <location>
        <position position="70"/>
    </location>
    <ligand>
        <name>substrate</name>
    </ligand>
</feature>
<dbReference type="EMBL" id="SOEB01000004">
    <property type="protein sequence ID" value="TDX32032.1"/>
    <property type="molecule type" value="Genomic_DNA"/>
</dbReference>
<sequence>MSETERPGRPAPALVVRGVEVFPGLLDPSAQAALVAEIAAVMAAAPPVQPETRFGRKMSVRMTSAGKYGWVSDRRGYRYETQHPSGVAWPPIPAPVLALWHRVTGVDRAPDCCLVNLYREGAKMGLHQDRDEADFGWPIVSVSLGDEARFRIGGIERGGPTDSLWLKSGDVLVMGGAARLIHHGIDRVRGGSSTLIEGGGRINLTLRVVD</sequence>
<feature type="binding site" evidence="5">
    <location>
        <begin position="116"/>
        <end position="118"/>
    </location>
    <ligand>
        <name>2-oxoglutarate</name>
        <dbReference type="ChEBI" id="CHEBI:16810"/>
    </ligand>
</feature>
<dbReference type="InterPro" id="IPR027450">
    <property type="entry name" value="AlkB-like"/>
</dbReference>
<dbReference type="AlphaFoldDB" id="A0A4R8G766"/>
<proteinExistence type="predicted"/>
<dbReference type="InterPro" id="IPR005123">
    <property type="entry name" value="Oxoglu/Fe-dep_dioxygenase_dom"/>
</dbReference>
<evidence type="ECO:0000256" key="5">
    <source>
        <dbReference type="PIRSR" id="PIRSR604574-1"/>
    </source>
</evidence>
<keyword evidence="3" id="KW-0560">Oxidoreductase</keyword>
<organism evidence="8 9">
    <name type="scientific">Rhodovulum visakhapatnamense</name>
    <dbReference type="NCBI Taxonomy" id="364297"/>
    <lineage>
        <taxon>Bacteria</taxon>
        <taxon>Pseudomonadati</taxon>
        <taxon>Pseudomonadota</taxon>
        <taxon>Alphaproteobacteria</taxon>
        <taxon>Rhodobacterales</taxon>
        <taxon>Paracoccaceae</taxon>
        <taxon>Rhodovulum</taxon>
    </lineage>
</organism>
<comment type="cofactor">
    <cofactor evidence="6">
        <name>Fe(2+)</name>
        <dbReference type="ChEBI" id="CHEBI:29033"/>
    </cofactor>
    <text evidence="6">Binds 1 Fe(2+) ion per subunit.</text>
</comment>
<feature type="binding site" evidence="6">
    <location>
        <position position="183"/>
    </location>
    <ligand>
        <name>Fe cation</name>
        <dbReference type="ChEBI" id="CHEBI:24875"/>
        <note>catalytic</note>
    </ligand>
</feature>
<reference evidence="8 9" key="1">
    <citation type="submission" date="2019-03" db="EMBL/GenBank/DDBJ databases">
        <title>Genomic Encyclopedia of Type Strains, Phase IV (KMG-IV): sequencing the most valuable type-strain genomes for metagenomic binning, comparative biology and taxonomic classification.</title>
        <authorList>
            <person name="Goeker M."/>
        </authorList>
    </citation>
    <scope>NUCLEOTIDE SEQUENCE [LARGE SCALE GENOMIC DNA]</scope>
    <source>
        <strain evidence="8 9">JA181</strain>
    </source>
</reference>
<dbReference type="GO" id="GO:0035516">
    <property type="term" value="F:broad specificity oxidative DNA demethylase activity"/>
    <property type="evidence" value="ECO:0007669"/>
    <property type="project" value="TreeGrafter"/>
</dbReference>